<dbReference type="Gene3D" id="3.30.470.30">
    <property type="entry name" value="DNA ligase/mRNA capping enzyme"/>
    <property type="match status" value="2"/>
</dbReference>
<protein>
    <submittedName>
        <fullName evidence="2">Metallophosphoesterase</fullName>
    </submittedName>
</protein>
<dbReference type="InterPro" id="IPR032380">
    <property type="entry name" value="PNKP_ligase_dom"/>
</dbReference>
<feature type="domain" description="Polynucleotide kinase-phosphatase ligase" evidence="1">
    <location>
        <begin position="483"/>
        <end position="826"/>
    </location>
</feature>
<dbReference type="Gene3D" id="3.60.21.10">
    <property type="match status" value="1"/>
</dbReference>
<dbReference type="STRING" id="1300222.I532_03490"/>
<evidence type="ECO:0000313" key="2">
    <source>
        <dbReference type="EMBL" id="EMT54636.1"/>
    </source>
</evidence>
<accession>M8E5X3</accession>
<dbReference type="Gene3D" id="3.40.50.300">
    <property type="entry name" value="P-loop containing nucleotide triphosphate hydrolases"/>
    <property type="match status" value="1"/>
</dbReference>
<dbReference type="SUPFAM" id="SSF56091">
    <property type="entry name" value="DNA ligase/mRNA capping enzyme, catalytic domain"/>
    <property type="match status" value="1"/>
</dbReference>
<dbReference type="Pfam" id="PF13671">
    <property type="entry name" value="AAA_33"/>
    <property type="match status" value="1"/>
</dbReference>
<dbReference type="PANTHER" id="PTHR42850:SF4">
    <property type="entry name" value="ZINC-DEPENDENT ENDOPOLYPHOSPHATASE"/>
    <property type="match status" value="1"/>
</dbReference>
<dbReference type="GO" id="GO:0016791">
    <property type="term" value="F:phosphatase activity"/>
    <property type="evidence" value="ECO:0007669"/>
    <property type="project" value="TreeGrafter"/>
</dbReference>
<reference evidence="2 3" key="1">
    <citation type="submission" date="2013-03" db="EMBL/GenBank/DDBJ databases">
        <title>Assembly of a new bacterial strain Brevibacillus borstelensis AK1.</title>
        <authorList>
            <person name="Rajan I."/>
            <person name="PoliReddy D."/>
            <person name="Sugumar T."/>
            <person name="Rathinam K."/>
            <person name="Alqarawi S."/>
            <person name="Khalil A.B."/>
            <person name="Sivakumar N."/>
        </authorList>
    </citation>
    <scope>NUCLEOTIDE SEQUENCE [LARGE SCALE GENOMIC DNA]</scope>
    <source>
        <strain evidence="2 3">AK1</strain>
    </source>
</reference>
<dbReference type="AlphaFoldDB" id="M8E5X3"/>
<dbReference type="InterPro" id="IPR029052">
    <property type="entry name" value="Metallo-depent_PP-like"/>
</dbReference>
<dbReference type="Pfam" id="PF16542">
    <property type="entry name" value="PNKP_ligase"/>
    <property type="match status" value="1"/>
</dbReference>
<dbReference type="GO" id="GO:0005737">
    <property type="term" value="C:cytoplasm"/>
    <property type="evidence" value="ECO:0007669"/>
    <property type="project" value="TreeGrafter"/>
</dbReference>
<dbReference type="OrthoDB" id="9807890at2"/>
<proteinExistence type="predicted"/>
<dbReference type="SUPFAM" id="SSF52540">
    <property type="entry name" value="P-loop containing nucleoside triphosphate hydrolases"/>
    <property type="match status" value="1"/>
</dbReference>
<dbReference type="PATRIC" id="fig|1300222.3.peg.742"/>
<comment type="caution">
    <text evidence="2">The sequence shown here is derived from an EMBL/GenBank/DDBJ whole genome shotgun (WGS) entry which is preliminary data.</text>
</comment>
<gene>
    <name evidence="2" type="ORF">I532_03490</name>
</gene>
<dbReference type="PANTHER" id="PTHR42850">
    <property type="entry name" value="METALLOPHOSPHOESTERASE"/>
    <property type="match status" value="1"/>
</dbReference>
<dbReference type="InterPro" id="IPR027417">
    <property type="entry name" value="P-loop_NTPase"/>
</dbReference>
<dbReference type="InterPro" id="IPR050126">
    <property type="entry name" value="Ap4A_hydrolase"/>
</dbReference>
<dbReference type="Proteomes" id="UP000012081">
    <property type="component" value="Unassembled WGS sequence"/>
</dbReference>
<sequence>MEIQTKVHTILMLIGPTECGKTTFAREVLIPGLRFADETKNYRANVQYISSDSIRQELLGADLDKYDQVMLEASEQAFQLLYDKLRAVTSYPINAEFVVLDTTGLADDFRAKVKEIASQNHYRLEAVVFDYRNREDYYASERSKKLITSHINRLKRDVLGSLAKEGYEKIHRVRAKDFYRPAEGKVHPDYRVVIENREEYLGTILPPDGRYIIVGDVHECVQELQGLLLAYGYRIEAGKLIATEKVRDTKIILVGDWLDKGKNTREIVAFLYANREHFLFVTGNHENFVDKYVRGKIKGADQELVHSYFDSTQVFLQDAELLEKFACLHALSKPFYRFIGANSPSFIVTHAPCKNKYLGKMDDHSVRRQRNYRIDREKPLENQLAFLRQEAVKNHPYHVFGHIAAKQAFRIKNKLHIDTGCVHGNVLTAVSIAHKPFFRSYKSGRAVLTEELQLLFQEEQKVSVDELQEEEIRRLDYCSRNRVNFISGTMSPADKDEAANELESLKRGLQYFEGKGIRHVVLQPKYMGSRCNVYLHRELAQCFAVSRNGYKITQVDLTEIYEGLLQKFGGYMEQNGLQMLILDGELLPWSAIGDGLIQKQFRPIEKALEGELAFLQQNGFEEAFGKLVDEYRNSGFEQDQFRSSKSELSQKYGASVYQNYKHLHDIWETYVPLDVHVSAYHTYKQQLELYAGDGKLEYKPFSLLKAVLENGQEQLPDWKTSEMYSFLSDDDFLLLDLAEPDSVERAERFFARLTLENRMEGVVIKPEEATSRAVPYLKVRNPDYLSIIYGYDYRFPHKYRKLLKQKNIGQKLRTSMNEYVLGQKMLAIPFHEITSDNEAYKEAVANLLFEAAKEKEIDPRL</sequence>
<evidence type="ECO:0000313" key="3">
    <source>
        <dbReference type="Proteomes" id="UP000012081"/>
    </source>
</evidence>
<dbReference type="RefSeq" id="WP_003386432.1">
    <property type="nucleotide sequence ID" value="NZ_APBN01000001.1"/>
</dbReference>
<evidence type="ECO:0000259" key="1">
    <source>
        <dbReference type="Pfam" id="PF16542"/>
    </source>
</evidence>
<name>M8E5X3_9BACL</name>
<organism evidence="2 3">
    <name type="scientific">Brevibacillus borstelensis AK1</name>
    <dbReference type="NCBI Taxonomy" id="1300222"/>
    <lineage>
        <taxon>Bacteria</taxon>
        <taxon>Bacillati</taxon>
        <taxon>Bacillota</taxon>
        <taxon>Bacilli</taxon>
        <taxon>Bacillales</taxon>
        <taxon>Paenibacillaceae</taxon>
        <taxon>Brevibacillus</taxon>
    </lineage>
</organism>
<dbReference type="SUPFAM" id="SSF56300">
    <property type="entry name" value="Metallo-dependent phosphatases"/>
    <property type="match status" value="1"/>
</dbReference>
<dbReference type="EMBL" id="APBN01000001">
    <property type="protein sequence ID" value="EMT54636.1"/>
    <property type="molecule type" value="Genomic_DNA"/>
</dbReference>
<keyword evidence="3" id="KW-1185">Reference proteome</keyword>